<dbReference type="InterPro" id="IPR042100">
    <property type="entry name" value="Bug_dom1"/>
</dbReference>
<dbReference type="SUPFAM" id="SSF53850">
    <property type="entry name" value="Periplasmic binding protein-like II"/>
    <property type="match status" value="1"/>
</dbReference>
<dbReference type="Pfam" id="PF03401">
    <property type="entry name" value="TctC"/>
    <property type="match status" value="1"/>
</dbReference>
<accession>A0A6J4JL56</accession>
<evidence type="ECO:0000313" key="3">
    <source>
        <dbReference type="EMBL" id="CAA9281355.1"/>
    </source>
</evidence>
<dbReference type="PANTHER" id="PTHR42928:SF5">
    <property type="entry name" value="BLR1237 PROTEIN"/>
    <property type="match status" value="1"/>
</dbReference>
<dbReference type="PIRSF" id="PIRSF017082">
    <property type="entry name" value="YflP"/>
    <property type="match status" value="1"/>
</dbReference>
<dbReference type="Gene3D" id="3.40.190.10">
    <property type="entry name" value="Periplasmic binding protein-like II"/>
    <property type="match status" value="1"/>
</dbReference>
<proteinExistence type="inferred from homology"/>
<dbReference type="EMBL" id="CADCTL010000283">
    <property type="protein sequence ID" value="CAA9281355.1"/>
    <property type="molecule type" value="Genomic_DNA"/>
</dbReference>
<gene>
    <name evidence="3" type="ORF">AVDCRST_MAG04-3750</name>
</gene>
<reference evidence="3" key="1">
    <citation type="submission" date="2020-02" db="EMBL/GenBank/DDBJ databases">
        <authorList>
            <person name="Meier V. D."/>
        </authorList>
    </citation>
    <scope>NUCLEOTIDE SEQUENCE</scope>
    <source>
        <strain evidence="3">AVDCRST_MAG04</strain>
    </source>
</reference>
<dbReference type="Gene3D" id="3.40.190.150">
    <property type="entry name" value="Bordetella uptake gene, domain 1"/>
    <property type="match status" value="1"/>
</dbReference>
<sequence length="324" mass="33323">MTATARRTLLRAGVGFALASPALAFPDRPLRLISGFNPGGANDIVCRALAQPLTAVLGQPVVVENRAGAGGGVGALAAARAAPDGYTMFMGIVDTQAINPLTYRNLPYDPVRDFAPVSLVTTVPFAVVAGPARPEIKDFAGLAAAAKRAPGALSFASWGVGSTAHLAFARIAREAGAELLHVPFTGQAPAMQAIAASQVDVMAVPAGGAEAMARDGRTRIVAVISPERLELLPAVPTLRELGVDLVIGLWQGLYAPARTPPAVVARLNAAAHEAMRAPSFAAVMRTQAAKPEPSTPESLAAHQQAEREAYGAVVRALGITVEQG</sequence>
<dbReference type="PANTHER" id="PTHR42928">
    <property type="entry name" value="TRICARBOXYLATE-BINDING PROTEIN"/>
    <property type="match status" value="1"/>
</dbReference>
<protein>
    <submittedName>
        <fullName evidence="3">BUG/TctC family periplasmic protein</fullName>
    </submittedName>
</protein>
<dbReference type="AlphaFoldDB" id="A0A6J4JL56"/>
<dbReference type="CDD" id="cd07012">
    <property type="entry name" value="PBP2_Bug_TTT"/>
    <property type="match status" value="1"/>
</dbReference>
<dbReference type="InterPro" id="IPR005064">
    <property type="entry name" value="BUG"/>
</dbReference>
<feature type="signal peptide" evidence="2">
    <location>
        <begin position="1"/>
        <end position="24"/>
    </location>
</feature>
<name>A0A6J4JL56_9PROT</name>
<keyword evidence="2" id="KW-0732">Signal</keyword>
<organism evidence="3">
    <name type="scientific">uncultured Acetobacteraceae bacterium</name>
    <dbReference type="NCBI Taxonomy" id="169975"/>
    <lineage>
        <taxon>Bacteria</taxon>
        <taxon>Pseudomonadati</taxon>
        <taxon>Pseudomonadota</taxon>
        <taxon>Alphaproteobacteria</taxon>
        <taxon>Acetobacterales</taxon>
        <taxon>Acetobacteraceae</taxon>
        <taxon>environmental samples</taxon>
    </lineage>
</organism>
<comment type="similarity">
    <text evidence="1">Belongs to the UPF0065 (bug) family.</text>
</comment>
<feature type="chain" id="PRO_5026746510" evidence="2">
    <location>
        <begin position="25"/>
        <end position="324"/>
    </location>
</feature>
<evidence type="ECO:0000256" key="2">
    <source>
        <dbReference type="SAM" id="SignalP"/>
    </source>
</evidence>
<evidence type="ECO:0000256" key="1">
    <source>
        <dbReference type="ARBA" id="ARBA00006987"/>
    </source>
</evidence>